<organism evidence="1 2">
    <name type="scientific">Coniosporium uncinatum</name>
    <dbReference type="NCBI Taxonomy" id="93489"/>
    <lineage>
        <taxon>Eukaryota</taxon>
        <taxon>Fungi</taxon>
        <taxon>Dikarya</taxon>
        <taxon>Ascomycota</taxon>
        <taxon>Pezizomycotina</taxon>
        <taxon>Dothideomycetes</taxon>
        <taxon>Dothideomycetes incertae sedis</taxon>
        <taxon>Coniosporium</taxon>
    </lineage>
</organism>
<sequence>MSNPTSSSYLLTSTVLITSGSSAIDSSTYSCPAPTSIPISVCGGINAPYTGSICSRAPLRTSSPVQFTQTASSTAATCAEPTHTECRSAYPNANFQSGSFNNGWYADYQRDDNDVVLAGNQAVKPRIESNAFGVTGNYAAQFSGMSTSTTNPKNDSDYLTYNFDPPPGVVGQTYKWSIDWSYDADNDLQNKPPCFLWGGVSNVDRPFRLFEAYTSGSLNGSRHMVWPDRMESVPPFQPGTCGKLYGYYNFLTDKEYSTGITVLQVDVVCNQTVANNIRFDNAVLELVSCGCP</sequence>
<proteinExistence type="predicted"/>
<evidence type="ECO:0000313" key="2">
    <source>
        <dbReference type="Proteomes" id="UP001186974"/>
    </source>
</evidence>
<evidence type="ECO:0000313" key="1">
    <source>
        <dbReference type="EMBL" id="KAK3064625.1"/>
    </source>
</evidence>
<keyword evidence="2" id="KW-1185">Reference proteome</keyword>
<dbReference type="Proteomes" id="UP001186974">
    <property type="component" value="Unassembled WGS sequence"/>
</dbReference>
<comment type="caution">
    <text evidence="1">The sequence shown here is derived from an EMBL/GenBank/DDBJ whole genome shotgun (WGS) entry which is preliminary data.</text>
</comment>
<name>A0ACC3DBA8_9PEZI</name>
<gene>
    <name evidence="1" type="ORF">LTS18_005532</name>
</gene>
<accession>A0ACC3DBA8</accession>
<protein>
    <submittedName>
        <fullName evidence="1">Uncharacterized protein</fullName>
    </submittedName>
</protein>
<reference evidence="1" key="1">
    <citation type="submission" date="2024-09" db="EMBL/GenBank/DDBJ databases">
        <title>Black Yeasts Isolated from many extreme environments.</title>
        <authorList>
            <person name="Coleine C."/>
            <person name="Stajich J.E."/>
            <person name="Selbmann L."/>
        </authorList>
    </citation>
    <scope>NUCLEOTIDE SEQUENCE</scope>
    <source>
        <strain evidence="1">CCFEE 5737</strain>
    </source>
</reference>
<dbReference type="EMBL" id="JAWDJW010006465">
    <property type="protein sequence ID" value="KAK3064625.1"/>
    <property type="molecule type" value="Genomic_DNA"/>
</dbReference>